<proteinExistence type="predicted"/>
<evidence type="ECO:0000256" key="1">
    <source>
        <dbReference type="ARBA" id="ARBA00004141"/>
    </source>
</evidence>
<dbReference type="PATRIC" id="fig|889378.3.peg.2793"/>
<reference evidence="8" key="1">
    <citation type="journal article" date="2013" name="Stand. Genomic Sci.">
        <title>Complete genome sequence of the halophilic bacterium Spirochaeta africana type strain (Z-7692(T)) from the alkaline Lake Magadi in the East African Rift.</title>
        <authorList>
            <person name="Liolos K."/>
            <person name="Abt B."/>
            <person name="Scheuner C."/>
            <person name="Teshima H."/>
            <person name="Held B."/>
            <person name="Lapidus A."/>
            <person name="Nolan M."/>
            <person name="Lucas S."/>
            <person name="Deshpande S."/>
            <person name="Cheng J.F."/>
            <person name="Tapia R."/>
            <person name="Goodwin L.A."/>
            <person name="Pitluck S."/>
            <person name="Pagani I."/>
            <person name="Ivanova N."/>
            <person name="Mavromatis K."/>
            <person name="Mikhailova N."/>
            <person name="Huntemann M."/>
            <person name="Pati A."/>
            <person name="Chen A."/>
            <person name="Palaniappan K."/>
            <person name="Land M."/>
            <person name="Rohde M."/>
            <person name="Tindall B.J."/>
            <person name="Detter J.C."/>
            <person name="Goker M."/>
            <person name="Bristow J."/>
            <person name="Eisen J.A."/>
            <person name="Markowitz V."/>
            <person name="Hugenholtz P."/>
            <person name="Woyke T."/>
            <person name="Klenk H.P."/>
            <person name="Kyrpides N.C."/>
        </authorList>
    </citation>
    <scope>NUCLEOTIDE SEQUENCE</scope>
    <source>
        <strain evidence="8">ATCC 700263 / DSM 8902 / Z-7692</strain>
    </source>
</reference>
<dbReference type="InterPro" id="IPR002810">
    <property type="entry name" value="NfeD-like_C"/>
</dbReference>
<feature type="transmembrane region" description="Helical" evidence="5">
    <location>
        <begin position="41"/>
        <end position="59"/>
    </location>
</feature>
<feature type="domain" description="NfeD-like C-terminal" evidence="6">
    <location>
        <begin position="74"/>
        <end position="129"/>
    </location>
</feature>
<dbReference type="PANTHER" id="PTHR33507:SF3">
    <property type="entry name" value="INNER MEMBRANE PROTEIN YBBJ"/>
    <property type="match status" value="1"/>
</dbReference>
<gene>
    <name evidence="7" type="ordered locus">Spiaf_2820</name>
</gene>
<evidence type="ECO:0000256" key="5">
    <source>
        <dbReference type="SAM" id="Phobius"/>
    </source>
</evidence>
<dbReference type="eggNOG" id="COG1585">
    <property type="taxonomic scope" value="Bacteria"/>
</dbReference>
<dbReference type="Gene3D" id="2.40.50.140">
    <property type="entry name" value="Nucleic acid-binding proteins"/>
    <property type="match status" value="1"/>
</dbReference>
<evidence type="ECO:0000313" key="8">
    <source>
        <dbReference type="Proteomes" id="UP000007383"/>
    </source>
</evidence>
<dbReference type="GO" id="GO:0005886">
    <property type="term" value="C:plasma membrane"/>
    <property type="evidence" value="ECO:0007669"/>
    <property type="project" value="TreeGrafter"/>
</dbReference>
<dbReference type="Proteomes" id="UP000007383">
    <property type="component" value="Chromosome"/>
</dbReference>
<evidence type="ECO:0000259" key="6">
    <source>
        <dbReference type="Pfam" id="PF01957"/>
    </source>
</evidence>
<dbReference type="SUPFAM" id="SSF141322">
    <property type="entry name" value="NfeD domain-like"/>
    <property type="match status" value="1"/>
</dbReference>
<dbReference type="KEGG" id="sfc:Spiaf_2820"/>
<evidence type="ECO:0000256" key="3">
    <source>
        <dbReference type="ARBA" id="ARBA00022989"/>
    </source>
</evidence>
<dbReference type="InterPro" id="IPR012340">
    <property type="entry name" value="NA-bd_OB-fold"/>
</dbReference>
<dbReference type="EMBL" id="CP003282">
    <property type="protein sequence ID" value="AFG38844.1"/>
    <property type="molecule type" value="Genomic_DNA"/>
</dbReference>
<dbReference type="AlphaFoldDB" id="H9UMV1"/>
<dbReference type="Pfam" id="PF01957">
    <property type="entry name" value="NfeD"/>
    <property type="match status" value="1"/>
</dbReference>
<accession>H9UMV1</accession>
<dbReference type="STRING" id="889378.Spiaf_2820"/>
<dbReference type="GO" id="GO:0006508">
    <property type="term" value="P:proteolysis"/>
    <property type="evidence" value="ECO:0007669"/>
    <property type="project" value="UniProtKB-KW"/>
</dbReference>
<dbReference type="PANTHER" id="PTHR33507">
    <property type="entry name" value="INNER MEMBRANE PROTEIN YBBJ"/>
    <property type="match status" value="1"/>
</dbReference>
<dbReference type="HOGENOM" id="CLU_116732_1_1_12"/>
<keyword evidence="7" id="KW-0645">Protease</keyword>
<keyword evidence="2 5" id="KW-0812">Transmembrane</keyword>
<protein>
    <submittedName>
        <fullName evidence="7">Membrane protein implicated in regulation of membrane protease activity</fullName>
    </submittedName>
</protein>
<comment type="subcellular location">
    <subcellularLocation>
        <location evidence="1">Membrane</location>
        <topology evidence="1">Multi-pass membrane protein</topology>
    </subcellularLocation>
</comment>
<name>H9UMV1_SPIAZ</name>
<dbReference type="InterPro" id="IPR052165">
    <property type="entry name" value="Membrane_assoc_protease"/>
</dbReference>
<evidence type="ECO:0000256" key="2">
    <source>
        <dbReference type="ARBA" id="ARBA00022692"/>
    </source>
</evidence>
<evidence type="ECO:0000313" key="7">
    <source>
        <dbReference type="EMBL" id="AFG38844.1"/>
    </source>
</evidence>
<dbReference type="GO" id="GO:0008233">
    <property type="term" value="F:peptidase activity"/>
    <property type="evidence" value="ECO:0007669"/>
    <property type="project" value="UniProtKB-KW"/>
</dbReference>
<keyword evidence="4 5" id="KW-0472">Membrane</keyword>
<evidence type="ECO:0000256" key="4">
    <source>
        <dbReference type="ARBA" id="ARBA00023136"/>
    </source>
</evidence>
<keyword evidence="3 5" id="KW-1133">Transmembrane helix</keyword>
<keyword evidence="7" id="KW-0378">Hydrolase</keyword>
<sequence length="146" mass="16235">MIGSEFFITDFVMFFFGLGALLTGLLTFFLPGIAGNLPLQFGLWIAMSSISLLTLRRYFGKAFRGQIFDQNVEDHMIGKTARVSEPIAPGSPGRISFEGTTWKAISYDETFQKGDHVTIIQQEGIGYVVTQQLLPDDTPDTDIQDM</sequence>
<organism evidence="7 8">
    <name type="scientific">Spirochaeta africana (strain ATCC 700263 / DSM 8902 / Z-7692)</name>
    <dbReference type="NCBI Taxonomy" id="889378"/>
    <lineage>
        <taxon>Bacteria</taxon>
        <taxon>Pseudomonadati</taxon>
        <taxon>Spirochaetota</taxon>
        <taxon>Spirochaetia</taxon>
        <taxon>Spirochaetales</taxon>
        <taxon>Spirochaetaceae</taxon>
        <taxon>Spirochaeta</taxon>
    </lineage>
</organism>
<keyword evidence="8" id="KW-1185">Reference proteome</keyword>
<feature type="transmembrane region" description="Helical" evidence="5">
    <location>
        <begin position="12"/>
        <end position="35"/>
    </location>
</feature>